<dbReference type="EMBL" id="CAICTM010002651">
    <property type="protein sequence ID" value="CAB9529870.1"/>
    <property type="molecule type" value="Genomic_DNA"/>
</dbReference>
<feature type="compositionally biased region" description="Basic and acidic residues" evidence="1">
    <location>
        <begin position="46"/>
        <end position="56"/>
    </location>
</feature>
<protein>
    <submittedName>
        <fullName evidence="2">Uncharacterized protein</fullName>
    </submittedName>
</protein>
<evidence type="ECO:0000313" key="3">
    <source>
        <dbReference type="Proteomes" id="UP001153069"/>
    </source>
</evidence>
<name>A0A9N8HYV0_9STRA</name>
<reference evidence="2" key="1">
    <citation type="submission" date="2020-06" db="EMBL/GenBank/DDBJ databases">
        <authorList>
            <consortium name="Plant Systems Biology data submission"/>
        </authorList>
    </citation>
    <scope>NUCLEOTIDE SEQUENCE</scope>
    <source>
        <strain evidence="2">D6</strain>
    </source>
</reference>
<evidence type="ECO:0000313" key="2">
    <source>
        <dbReference type="EMBL" id="CAB9529870.1"/>
    </source>
</evidence>
<sequence>MSGRPPGKKKPPPSNPYHPAGKKRSGKKSTKKKAPGALATMSTAGRIEDKVKEWQRKQKARSTNTVGTTPSSSSSSTTPGSSSKGSSSGNRRPDVARKISSRYPKNIRSLTLHTLLSKIDTSMRDDEILTSPAGASSKTVPVASVGEIIREDIKQLAGTNTDSDDIDEFLMTQEEKELIRLEDEVSVALLVLSNGDLGDGRKIKVPGMTLEMWTSLDDSQRLNRNRALAWSYYDPKPDLETYFKGQKGGYPLPPVGEQYLLGGIPEKYRLVTLQKVRVFRLAWDSTVMSTVSFVRPWAGWSLTELHLRKEAFDKDNQWNGLLCVELPSLTNDDIEDETYRLASLPAGGKVVTCDPSFLSAPMKTVFRFEWWQHPPKPHEWW</sequence>
<organism evidence="2 3">
    <name type="scientific">Seminavis robusta</name>
    <dbReference type="NCBI Taxonomy" id="568900"/>
    <lineage>
        <taxon>Eukaryota</taxon>
        <taxon>Sar</taxon>
        <taxon>Stramenopiles</taxon>
        <taxon>Ochrophyta</taxon>
        <taxon>Bacillariophyta</taxon>
        <taxon>Bacillariophyceae</taxon>
        <taxon>Bacillariophycidae</taxon>
        <taxon>Naviculales</taxon>
        <taxon>Naviculaceae</taxon>
        <taxon>Seminavis</taxon>
    </lineage>
</organism>
<feature type="compositionally biased region" description="Basic residues" evidence="1">
    <location>
        <begin position="20"/>
        <end position="34"/>
    </location>
</feature>
<comment type="caution">
    <text evidence="2">The sequence shown here is derived from an EMBL/GenBank/DDBJ whole genome shotgun (WGS) entry which is preliminary data.</text>
</comment>
<dbReference type="AlphaFoldDB" id="A0A9N8HYV0"/>
<evidence type="ECO:0000256" key="1">
    <source>
        <dbReference type="SAM" id="MobiDB-lite"/>
    </source>
</evidence>
<keyword evidence="3" id="KW-1185">Reference proteome</keyword>
<feature type="compositionally biased region" description="Basic residues" evidence="1">
    <location>
        <begin position="1"/>
        <end position="11"/>
    </location>
</feature>
<accession>A0A9N8HYV0</accession>
<proteinExistence type="predicted"/>
<dbReference type="Proteomes" id="UP001153069">
    <property type="component" value="Unassembled WGS sequence"/>
</dbReference>
<gene>
    <name evidence="2" type="ORF">SEMRO_2653_G333790.1</name>
</gene>
<feature type="region of interest" description="Disordered" evidence="1">
    <location>
        <begin position="1"/>
        <end position="102"/>
    </location>
</feature>
<feature type="compositionally biased region" description="Low complexity" evidence="1">
    <location>
        <begin position="62"/>
        <end position="89"/>
    </location>
</feature>